<feature type="coiled-coil region" evidence="1">
    <location>
        <begin position="229"/>
        <end position="271"/>
    </location>
</feature>
<reference evidence="3 4" key="1">
    <citation type="submission" date="2015-03" db="EMBL/GenBank/DDBJ databases">
        <title>RNA-seq based gene annotation and comparative genomics of four Zymoseptoria species reveal species-specific pathogenicity related genes and transposable element activity.</title>
        <authorList>
            <person name="Grandaubert J."/>
            <person name="Bhattacharyya A."/>
            <person name="Stukenbrock E.H."/>
        </authorList>
    </citation>
    <scope>NUCLEOTIDE SEQUENCE [LARGE SCALE GENOMIC DNA]</scope>
    <source>
        <strain evidence="3 4">Zb18110</strain>
    </source>
</reference>
<dbReference type="Proteomes" id="UP000033647">
    <property type="component" value="Unassembled WGS sequence"/>
</dbReference>
<keyword evidence="4" id="KW-1185">Reference proteome</keyword>
<feature type="region of interest" description="Disordered" evidence="2">
    <location>
        <begin position="272"/>
        <end position="294"/>
    </location>
</feature>
<accession>A0A0F4GLS7</accession>
<dbReference type="AlphaFoldDB" id="A0A0F4GLS7"/>
<gene>
    <name evidence="3" type="ORF">TI39_contig415g00029</name>
</gene>
<protein>
    <submittedName>
        <fullName evidence="3">Uncharacterized protein</fullName>
    </submittedName>
</protein>
<proteinExistence type="predicted"/>
<feature type="compositionally biased region" description="Polar residues" evidence="2">
    <location>
        <begin position="19"/>
        <end position="30"/>
    </location>
</feature>
<feature type="region of interest" description="Disordered" evidence="2">
    <location>
        <begin position="1"/>
        <end position="31"/>
    </location>
</feature>
<keyword evidence="1" id="KW-0175">Coiled coil</keyword>
<name>A0A0F4GLS7_9PEZI</name>
<evidence type="ECO:0000313" key="3">
    <source>
        <dbReference type="EMBL" id="KJX98361.1"/>
    </source>
</evidence>
<organism evidence="3 4">
    <name type="scientific">Zymoseptoria brevis</name>
    <dbReference type="NCBI Taxonomy" id="1047168"/>
    <lineage>
        <taxon>Eukaryota</taxon>
        <taxon>Fungi</taxon>
        <taxon>Dikarya</taxon>
        <taxon>Ascomycota</taxon>
        <taxon>Pezizomycotina</taxon>
        <taxon>Dothideomycetes</taxon>
        <taxon>Dothideomycetidae</taxon>
        <taxon>Mycosphaerellales</taxon>
        <taxon>Mycosphaerellaceae</taxon>
        <taxon>Zymoseptoria</taxon>
    </lineage>
</organism>
<dbReference type="EMBL" id="LAFY01000407">
    <property type="protein sequence ID" value="KJX98361.1"/>
    <property type="molecule type" value="Genomic_DNA"/>
</dbReference>
<sequence length="425" mass="47562">MAFHRPAHPMSLDEAGSSVPPTHNGTSSTPIDPFIPIVKGRSIPDKVLHAIGAWHECIAEITAMLIQVPRSVRFPKARRGLLHLLDPYHVLAKIDKNTPVVSLIIHELAFRNAARLRAQNSSIFPMNLEVFALIGKAVDCPDMVDNFHNGRDDTGVVHRFYLVIDLLLCDVLSMLGSARPVALPSTLQTPALTDERELIYDGARSMTPSPPVSPIIPAATFPSHTSARVKELQAEADARQTELRSIYDELAALALHQRQVAEAEAEDLLQEQTTPVLPELGESQDSDTDSSIRSREGAASKYWASLSSRDLHLQYKAAGEEVGRQLRNWGDPEYAQVFTASKETRMPAQKYEDLAYRLRNIHGPRLWEDPRFETLFKSLAREIDGRGEAIIRYQVPGNSGPWTKNGRHLQFYRTLLTVQDHLRRD</sequence>
<evidence type="ECO:0000313" key="4">
    <source>
        <dbReference type="Proteomes" id="UP000033647"/>
    </source>
</evidence>
<evidence type="ECO:0000256" key="1">
    <source>
        <dbReference type="SAM" id="Coils"/>
    </source>
</evidence>
<comment type="caution">
    <text evidence="3">The sequence shown here is derived from an EMBL/GenBank/DDBJ whole genome shotgun (WGS) entry which is preliminary data.</text>
</comment>
<evidence type="ECO:0000256" key="2">
    <source>
        <dbReference type="SAM" id="MobiDB-lite"/>
    </source>
</evidence>